<reference evidence="10 11" key="1">
    <citation type="submission" date="2020-12" db="EMBL/GenBank/DDBJ databases">
        <authorList>
            <person name="Kusuma A.B."/>
            <person name="Nouioui I."/>
            <person name="Goodfellow M."/>
        </authorList>
    </citation>
    <scope>NUCLEOTIDE SEQUENCE [LARGE SCALE GENOMIC DNA]</scope>
    <source>
        <strain evidence="10 11">DSM 41764</strain>
    </source>
</reference>
<feature type="transmembrane region" description="Helical" evidence="8">
    <location>
        <begin position="81"/>
        <end position="104"/>
    </location>
</feature>
<evidence type="ECO:0000313" key="11">
    <source>
        <dbReference type="Proteomes" id="UP000638849"/>
    </source>
</evidence>
<proteinExistence type="predicted"/>
<evidence type="ECO:0000256" key="2">
    <source>
        <dbReference type="ARBA" id="ARBA00022448"/>
    </source>
</evidence>
<evidence type="ECO:0000259" key="9">
    <source>
        <dbReference type="Pfam" id="PF00324"/>
    </source>
</evidence>
<gene>
    <name evidence="10" type="ORF">JBF12_47175</name>
</gene>
<feature type="non-terminal residue" evidence="10">
    <location>
        <position position="1"/>
    </location>
</feature>
<protein>
    <submittedName>
        <fullName evidence="10">Amino acid permease</fullName>
    </submittedName>
</protein>
<dbReference type="InterPro" id="IPR004841">
    <property type="entry name" value="AA-permease/SLC12A_dom"/>
</dbReference>
<dbReference type="Gene3D" id="1.20.1740.10">
    <property type="entry name" value="Amino acid/polyamine transporter I"/>
    <property type="match status" value="1"/>
</dbReference>
<dbReference type="Proteomes" id="UP000638849">
    <property type="component" value="Unassembled WGS sequence"/>
</dbReference>
<organism evidence="10 11">
    <name type="scientific">Streptomyces javensis</name>
    <dbReference type="NCBI Taxonomy" id="114698"/>
    <lineage>
        <taxon>Bacteria</taxon>
        <taxon>Bacillati</taxon>
        <taxon>Actinomycetota</taxon>
        <taxon>Actinomycetes</taxon>
        <taxon>Kitasatosporales</taxon>
        <taxon>Streptomycetaceae</taxon>
        <taxon>Streptomyces</taxon>
        <taxon>Streptomyces violaceusniger group</taxon>
    </lineage>
</organism>
<keyword evidence="2" id="KW-0813">Transport</keyword>
<evidence type="ECO:0000313" key="10">
    <source>
        <dbReference type="EMBL" id="MBI0320404.1"/>
    </source>
</evidence>
<feature type="transmembrane region" description="Helical" evidence="8">
    <location>
        <begin position="12"/>
        <end position="36"/>
    </location>
</feature>
<keyword evidence="6 8" id="KW-1133">Transmembrane helix</keyword>
<evidence type="ECO:0000256" key="4">
    <source>
        <dbReference type="ARBA" id="ARBA00022692"/>
    </source>
</evidence>
<evidence type="ECO:0000256" key="6">
    <source>
        <dbReference type="ARBA" id="ARBA00022989"/>
    </source>
</evidence>
<keyword evidence="7 8" id="KW-0472">Membrane</keyword>
<name>A0ABS0RSH4_9ACTN</name>
<feature type="transmembrane region" description="Helical" evidence="8">
    <location>
        <begin position="57"/>
        <end position="75"/>
    </location>
</feature>
<dbReference type="PANTHER" id="PTHR43495:SF2">
    <property type="entry name" value="D-SERINE_D-ALANINE_GLYCINE TRANSPORTER"/>
    <property type="match status" value="1"/>
</dbReference>
<sequence length="151" mass="16182">VGFAGAASVMNFVVLTSAASSSNSGIYSISRMLFGLAHKRMAPKVFGGLSKHGVPRWGLVITVLVLSTALLLAASESFVEAFTLVTTISSVLFIFVWSMIVISYMKYRRVAPAAHAASKYPMPGGRGMCWAVLVFFVFVLVLLAQEADTAR</sequence>
<feature type="non-terminal residue" evidence="10">
    <location>
        <position position="151"/>
    </location>
</feature>
<dbReference type="PANTHER" id="PTHR43495">
    <property type="entry name" value="GABA PERMEASE"/>
    <property type="match status" value="1"/>
</dbReference>
<dbReference type="EMBL" id="JAEEAQ010001483">
    <property type="protein sequence ID" value="MBI0320404.1"/>
    <property type="molecule type" value="Genomic_DNA"/>
</dbReference>
<comment type="caution">
    <text evidence="10">The sequence shown here is derived from an EMBL/GenBank/DDBJ whole genome shotgun (WGS) entry which is preliminary data.</text>
</comment>
<feature type="transmembrane region" description="Helical" evidence="8">
    <location>
        <begin position="125"/>
        <end position="144"/>
    </location>
</feature>
<evidence type="ECO:0000256" key="1">
    <source>
        <dbReference type="ARBA" id="ARBA00004651"/>
    </source>
</evidence>
<comment type="subcellular location">
    <subcellularLocation>
        <location evidence="1">Cell membrane</location>
        <topology evidence="1">Multi-pass membrane protein</topology>
    </subcellularLocation>
</comment>
<keyword evidence="11" id="KW-1185">Reference proteome</keyword>
<evidence type="ECO:0000256" key="7">
    <source>
        <dbReference type="ARBA" id="ARBA00023136"/>
    </source>
</evidence>
<keyword evidence="5" id="KW-0029">Amino-acid transport</keyword>
<accession>A0ABS0RSH4</accession>
<keyword evidence="4 8" id="KW-0812">Transmembrane</keyword>
<feature type="domain" description="Amino acid permease/ SLC12A" evidence="9">
    <location>
        <begin position="2"/>
        <end position="146"/>
    </location>
</feature>
<dbReference type="Pfam" id="PF00324">
    <property type="entry name" value="AA_permease"/>
    <property type="match status" value="1"/>
</dbReference>
<evidence type="ECO:0000256" key="8">
    <source>
        <dbReference type="SAM" id="Phobius"/>
    </source>
</evidence>
<keyword evidence="3" id="KW-1003">Cell membrane</keyword>
<evidence type="ECO:0000256" key="5">
    <source>
        <dbReference type="ARBA" id="ARBA00022970"/>
    </source>
</evidence>
<evidence type="ECO:0000256" key="3">
    <source>
        <dbReference type="ARBA" id="ARBA00022475"/>
    </source>
</evidence>